<evidence type="ECO:0000313" key="16">
    <source>
        <dbReference type="EMBL" id="CAA7393884.1"/>
    </source>
</evidence>
<evidence type="ECO:0000259" key="15">
    <source>
        <dbReference type="PROSITE" id="PS51190"/>
    </source>
</evidence>
<feature type="domain" description="PI3K/PI4K catalytic" evidence="13">
    <location>
        <begin position="2003"/>
        <end position="2343"/>
    </location>
</feature>
<dbReference type="Gene3D" id="1.10.1070.11">
    <property type="entry name" value="Phosphatidylinositol 3-/4-kinase, catalytic domain"/>
    <property type="match status" value="1"/>
</dbReference>
<dbReference type="Gene3D" id="3.30.1010.10">
    <property type="entry name" value="Phosphatidylinositol 3-kinase Catalytic Subunit, Chain A, domain 4"/>
    <property type="match status" value="1"/>
</dbReference>
<keyword evidence="7" id="KW-0067">ATP-binding</keyword>
<keyword evidence="4" id="KW-0808">Transferase</keyword>
<dbReference type="GO" id="GO:0000184">
    <property type="term" value="P:nuclear-transcribed mRNA catabolic process, nonsense-mediated decay"/>
    <property type="evidence" value="ECO:0007669"/>
    <property type="project" value="UniProtKB-KW"/>
</dbReference>
<keyword evidence="5" id="KW-0547">Nucleotide-binding</keyword>
<dbReference type="InterPro" id="IPR011009">
    <property type="entry name" value="Kinase-like_dom_sf"/>
</dbReference>
<keyword evidence="3" id="KW-0723">Serine/threonine-protein kinase</keyword>
<keyword evidence="11" id="KW-0175">Coiled coil</keyword>
<dbReference type="CDD" id="cd05170">
    <property type="entry name" value="PIKKc_SMG1"/>
    <property type="match status" value="1"/>
</dbReference>
<dbReference type="PROSITE" id="PS00916">
    <property type="entry name" value="PI3_4_KINASE_2"/>
    <property type="match status" value="1"/>
</dbReference>
<feature type="compositionally biased region" description="Polar residues" evidence="12">
    <location>
        <begin position="3616"/>
        <end position="3626"/>
    </location>
</feature>
<sequence length="3759" mass="419581">MQGHHLLHHHHQQQLQHQLGALLSAALPQPGSKTVDADSSSVTVSSCAALDDAERGGDADRVAAIESLQRAIIYPPNSLLIANSATFLSQGLSQLLSDKSYPVRRAAAVAYGSLSAVVCVLPLSSNGRQNHAILSGGVVDRFIGWALPLIRDVGIENGSAELAFEGLRKFLDAGDSSSSEGYALQILKSCQDLLEDERTPLNLLRQLLSVLTLIALKYGQCFQPHFVDIVDLLLGWALVPDLSELDRKIIMDSFMQFKNQWLGNLQFSLSLLSKFLGDMEVLVQDGTLWMSQQSGRLLALFCCFSSVIQVTASGILEKNLQTQIIEPLEGMVPRLLGCLLVVGKKLGWDKWMAESWRCLVLLAEVLHEKFAKYYATVIDILFQSSGELPSSLLQQLLKNNKKVLSLQKLGLLPSSIHKMLQFGCPFSKLRLHPNRSVVGIVASTYLFVLQHNCDDVVSQAISLLTEELELLKNTLVQVHGDVIGLRAIQMDALSEEINSAFLSRQTYSEPELISLIKFDLSVMLSCVSLGDEECFPSQIDVVTSQYMRSKKLASFVIENLDPFQSPMQDILELQVHVAKALGKLSEVEFRSRLILFRSAEKTTPHDLISENGISKAKESHLSVFVDHMKNYGVYIVRLLSESSPLAVKLEALDFLCSLCRIIMKIYGDSYLSSFCVSCGYEGLSRKLLCSVLGSASDMEVKIRLRVASVLEFLLQARLISPKSFYYIAEVSIDRLGDHDIDVKNSFIRILSIILPVTTYHRGVFESGVASFEKDYLLNWKHLFALKKLSRQLRSQQLLTILSYISQRSKVPLSSWIQRLASSCHNMKDLSSSQQEEKENSDSHGVPLNGQAEDNILDKLCPVNDLAVVWWSIHEAARHCVTLRLRTNLGGPTQTFAALERMLLDISQVLLLDSDQSEGNLNIGSSHIHLLPMRLLLDFVEALKKNVYNAYEGSCILPCPTRQSSLFFRANKKVCEEWFSRICEPMLNASLALHCNDATFYYSASRLQDLQNIMLSSFKDKTQGMTAIENLNILKGKLAGDVMKVLRNASLALCRSHEPEALVGLHNWAVMTYSSLFMEDGQLSTGHNDNAVHFSWMMGLVYQAYGQYEKAAAHFSHSLQSEVTLSSLGSDGIQFAIARIVECYTSVSDWKSLEIWLSELQVLRATHAGKVYCGALTAAGTEMNATYALARFDEGDIQGSWTYLDLTPKSSNELTLDLKMGLERSEQMLLRAMLQIDQKDKMPEELNKAQLMLNEALSVICLDGLAEAAAYAMQLHCIFAFRDNSKFEGEDQSKQPSALLSSLYQVLQTPLSKVHQDCTPWLKVFRVYRTLMPSSPVTLLFCKRLMDLARKQSNFMLADRMRHYLNDHMSTCWKGDELNLFSAELNYEKILFDYSMGKHEEALISLWSFVLPEMMSPKSITSASGKVLKAKAFLKLSSWLKQDHLIPNLENIIYRIQGNFREFSVHNASSLTRTTSMASDDNLISGVNWNVLLEEIVGMSVKLSCIICPHMCKTWLCYASWCYNQARNSLYSKGTVLQSCTLSSVLVPEVLPDRFLLTEEETSKVETLITRFLHHRRHTINSGDLDDKESGIQQQPINEAFVNSLVQRAAYLIQSTAGAPGIEHSDGECPSYAISSQLQIFFHRANSAIKKDDILMYANELVDIWWLLRRRRVSLFGQAAHGYLQYLSYSSSKILEGQYDQPDLSFSNEKAGSCTLRATLYVLQILLNFGVELKEILGPGLARVPLPPWQEITPQLFARLSSHPKQEVRKQLEGLLMMLAKQSPWSIVYPALVDANALDGKSSEELSRILACLTELYPRLIQDVQLVISELGAITVLWEDQWLNVIKRINTLKEEAVRISENATLSHSEKNKINAAKYSAMMAPVVVALERRLASTSREPETPHEVWFQKEYGEQLKSAILSFKSPPTSAMNLGDVWRPFDGIAASLVAYQRKPLISLSEVAPRLALLRSSDVPMPGLEKQISTSEASVRSNLDINNLVTVSSFCENLVILSTKTRPKKLVLRGSDGQEHPYLLKGREDLRLDARVMQLLHAVDSFLHSCSDTRSRSLAVRYYSVTPISGRAGLIQWVDNVISIYSVYKSWQTRVQLSHLSAVGSGNLKNTVGPVPRPSDMFYGKILPALKEKGIRKVVSRRDWPHDVKRKVLLDLMKETPRQLLHQELWCASEGFKAFIARSKRFSGSVAVMSMVGHILGLGDRHLDNILIDFVTGDVVHIDYNVCFDKGKRLKIPEIVPFRLTQTIEAALGLTGIGGIFKDNCGAVLDILRKNKDVLLFLLEAFVWDPLVEWTRGDAHDEAAIGGEEKKGMELAVSLSLFASRFQEVRVPLQEHHDLLLATLPASASALEKFLDVLSRYEIVSAIFFCADQERSSLLQREMSAKSIVAEATSISEKAQSCFEVQARELAQAKGAVMEKAQESAKWLEHHGRILDALQSGSADELQSLMKLTGSEEALSVTSSVSVAGVPLSIVPEPTQAQCYDLDREVSRIVAELNGGLLLAIDVLQDYAMALERVLPLNYITTSPVHGWAQVLQLSVNKLSPDMLSLARRQATDLIAKTQDGIPESFQQRHGELVLKVEQYANEIDKVRNECSELVNSLGSDTEGKSKDRLLCAFTKYMQSVGYPRKEDEGWRGRHDVTRDSKPQGDLVEKAAKVLSILRLATDDLFKGVRNKVSDILSNSSRIGWRSGEECFQPSSEKIFREFEEQIEKCVLVVGFANELQGLMGVDLPSYIIPMDDVNWASVFQSSINSGKSMIEQMIKVVLPEVIRSVISYNTEVMEAFGSLSQIRGSVDTALEQLIEVELERSSLMELEENYFVKVGLITEQKLALEQASVKGRENLSWEEAEELASQEEACRAQLDQLHQNWNQKDMRSSALKKREANVINSLVASERQLLSLVRMEEGDLHSGRSKALLAMLVKPFSELESLDQMFSSYGIQPSSSAGFSFNVMDFINSGYSLSESTWKLGDLLKSHSFFVWKICVMDSFLDSCIRDISSSVDHNLGFDQLYNIMKRKLSMQLQGQFNLYLRERIGPALMLRLEKEDESLQQLAELSKEMHPDHAKRDFHAVKRVQQMLLEYCNAHESTRAAESAVSLMKRQVAELTESLQKTVLEIVQMEWLFDLALPYQYKIRELSQNILSADKLSPAILNLSRHKLLEKMQSSMTSITTSLEHLKACDRTSTQTEAQLERAMSWACAGPSTVNTGSSLVKNSGIPPEFHDHLLKRRQLLWAVQEQASKVISICTSVMAFEASRDGLFRIPGDTSAWRTTDDSRTWQKTYLNSLTRLDAIFHTFTRAEQEWKQAQTNLGTAANSLLKATNELSIASVKAKSASGDLQSTLAALRDFAYEASVALSAFSHVSKFHNTLTSECGNMLEEVLAITEGVHDVYRLGKEAAALHTVLMSDLSKANAILLPLEVSLSTDVAAMSDAMSRERETRPDISPMHGQALYKFYCFTLRESCQLLKSLVPSITYSVKELHTMVTRLARTASLHAGNLHKALEGLGESQMARSQEFSLSSEELKNALFDGEDKDLISGGDGRNLEVFGGADGSTFQDDAWISPPDSIYSSSSFSVLTSSQVSLSENADRVEQLSAPSSEEPTIDSPRCSVTESVNSRNSEPPPAPAPVEPSESMQALCLSDMDEPTRVDQPYSSEKETPNEAVPVRGENETLNPMKGRDGGGLSYSPGSRVVRGKNPYAVSVLRQVESKLDGKEIDEKRAMSIAEQVDHLLKQATSVDNLCNMYEGWTPWI</sequence>
<dbReference type="InterPro" id="IPR039414">
    <property type="entry name" value="SMG1_PIKKc"/>
</dbReference>
<dbReference type="SUPFAM" id="SSF56112">
    <property type="entry name" value="Protein kinase-like (PK-like)"/>
    <property type="match status" value="1"/>
</dbReference>
<evidence type="ECO:0000259" key="14">
    <source>
        <dbReference type="PROSITE" id="PS51189"/>
    </source>
</evidence>
<keyword evidence="8" id="KW-0866">Nonsense-mediated mRNA decay</keyword>
<dbReference type="GO" id="GO:0005524">
    <property type="term" value="F:ATP binding"/>
    <property type="evidence" value="ECO:0007669"/>
    <property type="project" value="UniProtKB-KW"/>
</dbReference>
<protein>
    <recommendedName>
        <fullName evidence="2">non-specific serine/threonine protein kinase</fullName>
        <ecNumber evidence="2">2.7.11.1</ecNumber>
    </recommendedName>
</protein>
<dbReference type="SUPFAM" id="SSF48371">
    <property type="entry name" value="ARM repeat"/>
    <property type="match status" value="1"/>
</dbReference>
<evidence type="ECO:0000256" key="5">
    <source>
        <dbReference type="ARBA" id="ARBA00022741"/>
    </source>
</evidence>
<dbReference type="GO" id="GO:0005634">
    <property type="term" value="C:nucleus"/>
    <property type="evidence" value="ECO:0007669"/>
    <property type="project" value="TreeGrafter"/>
</dbReference>
<proteinExistence type="inferred from homology"/>
<dbReference type="InterPro" id="IPR018936">
    <property type="entry name" value="PI3/4_kinase_CS"/>
</dbReference>
<evidence type="ECO:0000256" key="10">
    <source>
        <dbReference type="ARBA" id="ARBA00048679"/>
    </source>
</evidence>
<evidence type="ECO:0000256" key="8">
    <source>
        <dbReference type="ARBA" id="ARBA00023161"/>
    </source>
</evidence>
<dbReference type="EC" id="2.7.11.1" evidence="2"/>
<dbReference type="PROSITE" id="PS50290">
    <property type="entry name" value="PI3_4_KINASE_3"/>
    <property type="match status" value="1"/>
</dbReference>
<name>A0A7I8K8L4_SPIIN</name>
<dbReference type="GO" id="GO:0004674">
    <property type="term" value="F:protein serine/threonine kinase activity"/>
    <property type="evidence" value="ECO:0007669"/>
    <property type="project" value="UniProtKB-KW"/>
</dbReference>
<dbReference type="PANTHER" id="PTHR11139:SF71">
    <property type="entry name" value="SERINE_THREONINE-PROTEIN KINASE SMG1"/>
    <property type="match status" value="1"/>
</dbReference>
<dbReference type="InterPro" id="IPR016024">
    <property type="entry name" value="ARM-type_fold"/>
</dbReference>
<dbReference type="FunFam" id="1.10.1070.11:FF:000023">
    <property type="entry name" value="serine/threonine-protein kinase SMG1 isoform X1"/>
    <property type="match status" value="1"/>
</dbReference>
<dbReference type="EMBL" id="LR746266">
    <property type="protein sequence ID" value="CAA7393884.1"/>
    <property type="molecule type" value="Genomic_DNA"/>
</dbReference>
<dbReference type="InterPro" id="IPR014009">
    <property type="entry name" value="PIK_FAT"/>
</dbReference>
<dbReference type="SMART" id="SM01345">
    <property type="entry name" value="Rapamycin_bind"/>
    <property type="match status" value="1"/>
</dbReference>
<dbReference type="InterPro" id="IPR031559">
    <property type="entry name" value="SMG1"/>
</dbReference>
<dbReference type="PANTHER" id="PTHR11139">
    <property type="entry name" value="ATAXIA TELANGIECTASIA MUTATED ATM -RELATED"/>
    <property type="match status" value="1"/>
</dbReference>
<feature type="coiled-coil region" evidence="11">
    <location>
        <begin position="2583"/>
        <end position="2610"/>
    </location>
</feature>
<organism evidence="16 17">
    <name type="scientific">Spirodela intermedia</name>
    <name type="common">Intermediate duckweed</name>
    <dbReference type="NCBI Taxonomy" id="51605"/>
    <lineage>
        <taxon>Eukaryota</taxon>
        <taxon>Viridiplantae</taxon>
        <taxon>Streptophyta</taxon>
        <taxon>Embryophyta</taxon>
        <taxon>Tracheophyta</taxon>
        <taxon>Spermatophyta</taxon>
        <taxon>Magnoliopsida</taxon>
        <taxon>Liliopsida</taxon>
        <taxon>Araceae</taxon>
        <taxon>Lemnoideae</taxon>
        <taxon>Spirodela</taxon>
    </lineage>
</organism>
<gene>
    <name evidence="16" type="ORF">SI8410_03004579</name>
</gene>
<accession>A0A7I8K8L4</accession>
<reference evidence="16" key="1">
    <citation type="submission" date="2020-02" db="EMBL/GenBank/DDBJ databases">
        <authorList>
            <person name="Scholz U."/>
            <person name="Mascher M."/>
            <person name="Fiebig A."/>
        </authorList>
    </citation>
    <scope>NUCLEOTIDE SEQUENCE</scope>
</reference>
<feature type="region of interest" description="Disordered" evidence="12">
    <location>
        <begin position="3653"/>
        <end position="3698"/>
    </location>
</feature>
<dbReference type="Pfam" id="PF02260">
    <property type="entry name" value="FATC"/>
    <property type="match status" value="1"/>
</dbReference>
<dbReference type="InterPro" id="IPR036940">
    <property type="entry name" value="PI3/4_kinase_cat_sf"/>
</dbReference>
<dbReference type="PROSITE" id="PS51190">
    <property type="entry name" value="FATC"/>
    <property type="match status" value="1"/>
</dbReference>
<comment type="catalytic activity">
    <reaction evidence="9">
        <text>L-threonyl-[protein] + ATP = O-phospho-L-threonyl-[protein] + ADP + H(+)</text>
        <dbReference type="Rhea" id="RHEA:46608"/>
        <dbReference type="Rhea" id="RHEA-COMP:11060"/>
        <dbReference type="Rhea" id="RHEA-COMP:11605"/>
        <dbReference type="ChEBI" id="CHEBI:15378"/>
        <dbReference type="ChEBI" id="CHEBI:30013"/>
        <dbReference type="ChEBI" id="CHEBI:30616"/>
        <dbReference type="ChEBI" id="CHEBI:61977"/>
        <dbReference type="ChEBI" id="CHEBI:456216"/>
        <dbReference type="EC" id="2.7.11.1"/>
    </reaction>
</comment>
<feature type="domain" description="FATC" evidence="15">
    <location>
        <begin position="3727"/>
        <end position="3759"/>
    </location>
</feature>
<evidence type="ECO:0000256" key="3">
    <source>
        <dbReference type="ARBA" id="ARBA00022527"/>
    </source>
</evidence>
<evidence type="ECO:0000256" key="1">
    <source>
        <dbReference type="ARBA" id="ARBA00011031"/>
    </source>
</evidence>
<feature type="domain" description="FAT" evidence="14">
    <location>
        <begin position="1206"/>
        <end position="1796"/>
    </location>
</feature>
<evidence type="ECO:0000256" key="11">
    <source>
        <dbReference type="SAM" id="Coils"/>
    </source>
</evidence>
<evidence type="ECO:0000256" key="2">
    <source>
        <dbReference type="ARBA" id="ARBA00012513"/>
    </source>
</evidence>
<dbReference type="InterPro" id="IPR000403">
    <property type="entry name" value="PI3/4_kinase_cat_dom"/>
</dbReference>
<evidence type="ECO:0000256" key="7">
    <source>
        <dbReference type="ARBA" id="ARBA00022840"/>
    </source>
</evidence>
<evidence type="ECO:0000256" key="4">
    <source>
        <dbReference type="ARBA" id="ARBA00022679"/>
    </source>
</evidence>
<dbReference type="SMART" id="SM00146">
    <property type="entry name" value="PI3Kc"/>
    <property type="match status" value="1"/>
</dbReference>
<dbReference type="InterPro" id="IPR003152">
    <property type="entry name" value="FATC_dom"/>
</dbReference>
<dbReference type="FunFam" id="3.30.1010.10:FF:000029">
    <property type="entry name" value="Serine/threonine-protein kinase SMG1"/>
    <property type="match status" value="1"/>
</dbReference>
<keyword evidence="17" id="KW-1185">Reference proteome</keyword>
<dbReference type="PROSITE" id="PS51189">
    <property type="entry name" value="FAT"/>
    <property type="match status" value="1"/>
</dbReference>
<evidence type="ECO:0000256" key="9">
    <source>
        <dbReference type="ARBA" id="ARBA00047899"/>
    </source>
</evidence>
<comment type="catalytic activity">
    <reaction evidence="10">
        <text>L-seryl-[protein] + ATP = O-phospho-L-seryl-[protein] + ADP + H(+)</text>
        <dbReference type="Rhea" id="RHEA:17989"/>
        <dbReference type="Rhea" id="RHEA-COMP:9863"/>
        <dbReference type="Rhea" id="RHEA-COMP:11604"/>
        <dbReference type="ChEBI" id="CHEBI:15378"/>
        <dbReference type="ChEBI" id="CHEBI:29999"/>
        <dbReference type="ChEBI" id="CHEBI:30616"/>
        <dbReference type="ChEBI" id="CHEBI:83421"/>
        <dbReference type="ChEBI" id="CHEBI:456216"/>
        <dbReference type="EC" id="2.7.11.1"/>
    </reaction>
</comment>
<dbReference type="InterPro" id="IPR050517">
    <property type="entry name" value="DDR_Repair_Kinase"/>
</dbReference>
<feature type="region of interest" description="Disordered" evidence="12">
    <location>
        <begin position="3595"/>
        <end position="3640"/>
    </location>
</feature>
<evidence type="ECO:0000313" key="17">
    <source>
        <dbReference type="Proteomes" id="UP000663760"/>
    </source>
</evidence>
<dbReference type="OrthoDB" id="10065496at2759"/>
<comment type="similarity">
    <text evidence="1">Belongs to the PI3/PI4-kinase family.</text>
</comment>
<dbReference type="Pfam" id="PF00454">
    <property type="entry name" value="PI3_PI4_kinase"/>
    <property type="match status" value="1"/>
</dbReference>
<evidence type="ECO:0000256" key="6">
    <source>
        <dbReference type="ARBA" id="ARBA00022777"/>
    </source>
</evidence>
<evidence type="ECO:0000259" key="13">
    <source>
        <dbReference type="PROSITE" id="PS50290"/>
    </source>
</evidence>
<evidence type="ECO:0000256" key="12">
    <source>
        <dbReference type="SAM" id="MobiDB-lite"/>
    </source>
</evidence>
<keyword evidence="6" id="KW-0418">Kinase</keyword>
<feature type="region of interest" description="Disordered" evidence="12">
    <location>
        <begin position="827"/>
        <end position="847"/>
    </location>
</feature>
<dbReference type="Pfam" id="PF15785">
    <property type="entry name" value="SMG1"/>
    <property type="match status" value="1"/>
</dbReference>
<dbReference type="Proteomes" id="UP000663760">
    <property type="component" value="Chromosome 3"/>
</dbReference>
<dbReference type="SMART" id="SM01343">
    <property type="entry name" value="FATC"/>
    <property type="match status" value="1"/>
</dbReference>